<name>A0A6J5P2N7_9CAUD</name>
<feature type="compositionally biased region" description="Low complexity" evidence="1">
    <location>
        <begin position="145"/>
        <end position="157"/>
    </location>
</feature>
<proteinExistence type="predicted"/>
<dbReference type="InterPro" id="IPR007731">
    <property type="entry name" value="DUF669"/>
</dbReference>
<evidence type="ECO:0008006" key="3">
    <source>
        <dbReference type="Google" id="ProtNLM"/>
    </source>
</evidence>
<protein>
    <recommendedName>
        <fullName evidence="3">DUF669 domain-containing protein</fullName>
    </recommendedName>
</protein>
<organism evidence="2">
    <name type="scientific">uncultured Caudovirales phage</name>
    <dbReference type="NCBI Taxonomy" id="2100421"/>
    <lineage>
        <taxon>Viruses</taxon>
        <taxon>Duplodnaviria</taxon>
        <taxon>Heunggongvirae</taxon>
        <taxon>Uroviricota</taxon>
        <taxon>Caudoviricetes</taxon>
        <taxon>Peduoviridae</taxon>
        <taxon>Maltschvirus</taxon>
        <taxon>Maltschvirus maltsch</taxon>
    </lineage>
</organism>
<feature type="region of interest" description="Disordered" evidence="1">
    <location>
        <begin position="134"/>
        <end position="157"/>
    </location>
</feature>
<sequence>MAEFSFNAQAHTPASNPVRSPLPKGTYQAIVMDSAIKPTKAGTGQYIELTLQVVDGPHAGRRLWDRLNVSNPNKQAEDIALAQLQSLCQAVGVTNMTDTFQLHDRPFTVSVDIDRKEPDRNRIVSYLSSAWADNVPPSARPAPPAASAAAAKKPWER</sequence>
<evidence type="ECO:0000256" key="1">
    <source>
        <dbReference type="SAM" id="MobiDB-lite"/>
    </source>
</evidence>
<evidence type="ECO:0000313" key="2">
    <source>
        <dbReference type="EMBL" id="CAB4166190.1"/>
    </source>
</evidence>
<dbReference type="EMBL" id="LR796785">
    <property type="protein sequence ID" value="CAB4166190.1"/>
    <property type="molecule type" value="Genomic_DNA"/>
</dbReference>
<gene>
    <name evidence="2" type="ORF">UFOVP840_18</name>
</gene>
<reference evidence="2" key="1">
    <citation type="submission" date="2020-04" db="EMBL/GenBank/DDBJ databases">
        <authorList>
            <person name="Chiriac C."/>
            <person name="Salcher M."/>
            <person name="Ghai R."/>
            <person name="Kavagutti S V."/>
        </authorList>
    </citation>
    <scope>NUCLEOTIDE SEQUENCE</scope>
</reference>
<feature type="region of interest" description="Disordered" evidence="1">
    <location>
        <begin position="1"/>
        <end position="23"/>
    </location>
</feature>
<accession>A0A6J5P2N7</accession>
<feature type="compositionally biased region" description="Polar residues" evidence="1">
    <location>
        <begin position="1"/>
        <end position="18"/>
    </location>
</feature>
<dbReference type="Pfam" id="PF05037">
    <property type="entry name" value="DUF669"/>
    <property type="match status" value="1"/>
</dbReference>